<evidence type="ECO:0000313" key="9">
    <source>
        <dbReference type="Proteomes" id="UP000006790"/>
    </source>
</evidence>
<dbReference type="FunCoup" id="G8JXN9">
    <property type="interactions" value="112"/>
</dbReference>
<reference evidence="9" key="1">
    <citation type="journal article" date="2012" name="G3 (Bethesda)">
        <title>Pichia sorbitophila, an interspecies yeast hybrid reveals early steps of genome resolution following polyploidization.</title>
        <authorList>
            <person name="Leh Louis V."/>
            <person name="Despons L."/>
            <person name="Friedrich A."/>
            <person name="Martin T."/>
            <person name="Durrens P."/>
            <person name="Casaregola S."/>
            <person name="Neuveglise C."/>
            <person name="Fairhead C."/>
            <person name="Marck C."/>
            <person name="Cruz J.A."/>
            <person name="Straub M.L."/>
            <person name="Kugler V."/>
            <person name="Sacerdot C."/>
            <person name="Uzunov Z."/>
            <person name="Thierry A."/>
            <person name="Weiss S."/>
            <person name="Bleykasten C."/>
            <person name="De Montigny J."/>
            <person name="Jacques N."/>
            <person name="Jung P."/>
            <person name="Lemaire M."/>
            <person name="Mallet S."/>
            <person name="Morel G."/>
            <person name="Richard G.F."/>
            <person name="Sarkar A."/>
            <person name="Savel G."/>
            <person name="Schacherer J."/>
            <person name="Seret M.L."/>
            <person name="Talla E."/>
            <person name="Samson G."/>
            <person name="Jubin C."/>
            <person name="Poulain J."/>
            <person name="Vacherie B."/>
            <person name="Barbe V."/>
            <person name="Pelletier E."/>
            <person name="Sherman D.J."/>
            <person name="Westhof E."/>
            <person name="Weissenbach J."/>
            <person name="Baret P.V."/>
            <person name="Wincker P."/>
            <person name="Gaillardin C."/>
            <person name="Dujon B."/>
            <person name="Souciet J.L."/>
        </authorList>
    </citation>
    <scope>NUCLEOTIDE SEQUENCE [LARGE SCALE GENOMIC DNA]</scope>
    <source>
        <strain evidence="9">CBS 270.75 / DBVPG 7215 / KCTC 17166 / NRRL Y-17582</strain>
    </source>
</reference>
<evidence type="ECO:0000256" key="1">
    <source>
        <dbReference type="ARBA" id="ARBA00004123"/>
    </source>
</evidence>
<dbReference type="Gene3D" id="3.30.40.10">
    <property type="entry name" value="Zinc/RING finger domain, C3HC4 (zinc finger)"/>
    <property type="match status" value="1"/>
</dbReference>
<dbReference type="InterPro" id="IPR013083">
    <property type="entry name" value="Znf_RING/FYVE/PHD"/>
</dbReference>
<dbReference type="EMBL" id="CP002504">
    <property type="protein sequence ID" value="AET41613.1"/>
    <property type="molecule type" value="Genomic_DNA"/>
</dbReference>
<comment type="subcellular location">
    <subcellularLocation>
        <location evidence="1">Nucleus</location>
    </subcellularLocation>
</comment>
<dbReference type="GO" id="GO:0045893">
    <property type="term" value="P:positive regulation of DNA-templated transcription"/>
    <property type="evidence" value="ECO:0007669"/>
    <property type="project" value="TreeGrafter"/>
</dbReference>
<dbReference type="GO" id="GO:0048188">
    <property type="term" value="C:Set1C/COMPASS complex"/>
    <property type="evidence" value="ECO:0007669"/>
    <property type="project" value="EnsemblFungi"/>
</dbReference>
<gene>
    <name evidence="8" type="ordered locus">Ecym_8335</name>
</gene>
<dbReference type="GO" id="GO:0042800">
    <property type="term" value="F:histone H3K4 methyltransferase activity"/>
    <property type="evidence" value="ECO:0007669"/>
    <property type="project" value="EnsemblFungi"/>
</dbReference>
<evidence type="ECO:0000259" key="7">
    <source>
        <dbReference type="PROSITE" id="PS50016"/>
    </source>
</evidence>
<dbReference type="PROSITE" id="PS01359">
    <property type="entry name" value="ZF_PHD_1"/>
    <property type="match status" value="1"/>
</dbReference>
<evidence type="ECO:0000256" key="4">
    <source>
        <dbReference type="ARBA" id="ARBA00022833"/>
    </source>
</evidence>
<dbReference type="Proteomes" id="UP000006790">
    <property type="component" value="Chromosome 8"/>
</dbReference>
<dbReference type="OMA" id="WCPPYSS"/>
<dbReference type="eggNOG" id="KOG1632">
    <property type="taxonomic scope" value="Eukaryota"/>
</dbReference>
<evidence type="ECO:0000256" key="5">
    <source>
        <dbReference type="ARBA" id="ARBA00023242"/>
    </source>
</evidence>
<protein>
    <recommendedName>
        <fullName evidence="7">PHD-type domain-containing protein</fullName>
    </recommendedName>
</protein>
<keyword evidence="4" id="KW-0862">Zinc</keyword>
<organism evidence="8 9">
    <name type="scientific">Eremothecium cymbalariae (strain CBS 270.75 / DBVPG 7215 / KCTC 17166 / NRRL Y-17582)</name>
    <name type="common">Yeast</name>
    <dbReference type="NCBI Taxonomy" id="931890"/>
    <lineage>
        <taxon>Eukaryota</taxon>
        <taxon>Fungi</taxon>
        <taxon>Dikarya</taxon>
        <taxon>Ascomycota</taxon>
        <taxon>Saccharomycotina</taxon>
        <taxon>Saccharomycetes</taxon>
        <taxon>Saccharomycetales</taxon>
        <taxon>Saccharomycetaceae</taxon>
        <taxon>Eremothecium</taxon>
    </lineage>
</organism>
<dbReference type="OrthoDB" id="436852at2759"/>
<dbReference type="PANTHER" id="PTHR46174">
    <property type="entry name" value="CXXC-TYPE ZINC FINGER PROTEIN 1"/>
    <property type="match status" value="1"/>
</dbReference>
<accession>G8JXN9</accession>
<dbReference type="InterPro" id="IPR019786">
    <property type="entry name" value="Zinc_finger_PHD-type_CS"/>
</dbReference>
<dbReference type="Pfam" id="PF00628">
    <property type="entry name" value="PHD"/>
    <property type="match status" value="1"/>
</dbReference>
<dbReference type="InterPro" id="IPR019787">
    <property type="entry name" value="Znf_PHD-finger"/>
</dbReference>
<dbReference type="HOGENOM" id="CLU_045707_0_0_1"/>
<dbReference type="RefSeq" id="XP_003648430.1">
    <property type="nucleotide sequence ID" value="XM_003648382.1"/>
</dbReference>
<evidence type="ECO:0000313" key="8">
    <source>
        <dbReference type="EMBL" id="AET41613.1"/>
    </source>
</evidence>
<dbReference type="InterPro" id="IPR001965">
    <property type="entry name" value="Znf_PHD"/>
</dbReference>
<dbReference type="GO" id="GO:0008270">
    <property type="term" value="F:zinc ion binding"/>
    <property type="evidence" value="ECO:0007669"/>
    <property type="project" value="UniProtKB-KW"/>
</dbReference>
<dbReference type="STRING" id="931890.G8JXN9"/>
<dbReference type="GeneID" id="11471543"/>
<dbReference type="InterPro" id="IPR037869">
    <property type="entry name" value="Spp1/CFP1"/>
</dbReference>
<evidence type="ECO:0000256" key="6">
    <source>
        <dbReference type="PROSITE-ProRule" id="PRU00146"/>
    </source>
</evidence>
<dbReference type="GO" id="GO:0031509">
    <property type="term" value="P:subtelomeric heterochromatin formation"/>
    <property type="evidence" value="ECO:0007669"/>
    <property type="project" value="EnsemblFungi"/>
</dbReference>
<dbReference type="GO" id="GO:0003682">
    <property type="term" value="F:chromatin binding"/>
    <property type="evidence" value="ECO:0007669"/>
    <property type="project" value="EnsemblFungi"/>
</dbReference>
<keyword evidence="9" id="KW-1185">Reference proteome</keyword>
<dbReference type="AlphaFoldDB" id="G8JXN9"/>
<name>G8JXN9_ERECY</name>
<dbReference type="SUPFAM" id="SSF57903">
    <property type="entry name" value="FYVE/PHD zinc finger"/>
    <property type="match status" value="1"/>
</dbReference>
<evidence type="ECO:0000256" key="3">
    <source>
        <dbReference type="ARBA" id="ARBA00022771"/>
    </source>
</evidence>
<dbReference type="GO" id="GO:0000781">
    <property type="term" value="C:chromosome, telomeric region"/>
    <property type="evidence" value="ECO:0007669"/>
    <property type="project" value="GOC"/>
</dbReference>
<dbReference type="PANTHER" id="PTHR46174:SF1">
    <property type="entry name" value="CXXC-TYPE ZINC FINGER PROTEIN 1"/>
    <property type="match status" value="1"/>
</dbReference>
<keyword evidence="3 6" id="KW-0863">Zinc-finger</keyword>
<dbReference type="PROSITE" id="PS50016">
    <property type="entry name" value="ZF_PHD_2"/>
    <property type="match status" value="1"/>
</dbReference>
<dbReference type="SMART" id="SM00249">
    <property type="entry name" value="PHD"/>
    <property type="match status" value="1"/>
</dbReference>
<evidence type="ECO:0000256" key="2">
    <source>
        <dbReference type="ARBA" id="ARBA00022723"/>
    </source>
</evidence>
<dbReference type="InParanoid" id="G8JXN9"/>
<feature type="domain" description="PHD-type" evidence="7">
    <location>
        <begin position="22"/>
        <end position="72"/>
    </location>
</feature>
<dbReference type="GO" id="GO:1903341">
    <property type="term" value="P:regulation of meiotic DNA double-strand break formation"/>
    <property type="evidence" value="ECO:0007669"/>
    <property type="project" value="EnsemblFungi"/>
</dbReference>
<dbReference type="KEGG" id="erc:Ecym_8335"/>
<dbReference type="GO" id="GO:0140002">
    <property type="term" value="F:histone H3K4me3 reader activity"/>
    <property type="evidence" value="ECO:0007669"/>
    <property type="project" value="EnsemblFungi"/>
</dbReference>
<proteinExistence type="predicted"/>
<sequence length="329" mass="38094">MSLPGWCPPYKPHKKDQVTGEDVYCICKKPDGGELMVLCDGCEDWFHFTCVKIPIAYKDLVFSFYCPYCQAGITNQVQCGVCLPKTIWKRKCRLLNCYKECLKNSKYCCSEHGETYMKELLNRFGDSESESAAILKQMLKTANFESLGLKGMPVAKREMNPQLYDQLIEGDKRLDDLQKQLVMLHDEKMPSIKAMMDSLNKYQVWLKDVDKLLFQDKREESPYDLAASKKKGRGSKSKKIKTKSLCGYSQTHVIPCSAEEFVSQYTEESVALHSICCKLRCIKHQDWADIQRNAWEFEIECLENSEQRIQLLINIRKEQLAIQFYESLS</sequence>
<keyword evidence="5" id="KW-0539">Nucleus</keyword>
<keyword evidence="2" id="KW-0479">Metal-binding</keyword>
<dbReference type="InterPro" id="IPR011011">
    <property type="entry name" value="Znf_FYVE_PHD"/>
</dbReference>
<dbReference type="GO" id="GO:0005829">
    <property type="term" value="C:cytosol"/>
    <property type="evidence" value="ECO:0007669"/>
    <property type="project" value="EnsemblFungi"/>
</dbReference>